<feature type="compositionally biased region" description="Basic and acidic residues" evidence="1">
    <location>
        <begin position="85"/>
        <end position="96"/>
    </location>
</feature>
<dbReference type="AlphaFoldDB" id="A0A8S9PAF7"/>
<feature type="compositionally biased region" description="Acidic residues" evidence="1">
    <location>
        <begin position="200"/>
        <end position="211"/>
    </location>
</feature>
<protein>
    <submittedName>
        <fullName evidence="2">Uncharacterized protein</fullName>
    </submittedName>
</protein>
<organism evidence="2 3">
    <name type="scientific">Brassica cretica</name>
    <name type="common">Mustard</name>
    <dbReference type="NCBI Taxonomy" id="69181"/>
    <lineage>
        <taxon>Eukaryota</taxon>
        <taxon>Viridiplantae</taxon>
        <taxon>Streptophyta</taxon>
        <taxon>Embryophyta</taxon>
        <taxon>Tracheophyta</taxon>
        <taxon>Spermatophyta</taxon>
        <taxon>Magnoliopsida</taxon>
        <taxon>eudicotyledons</taxon>
        <taxon>Gunneridae</taxon>
        <taxon>Pentapetalae</taxon>
        <taxon>rosids</taxon>
        <taxon>malvids</taxon>
        <taxon>Brassicales</taxon>
        <taxon>Brassicaceae</taxon>
        <taxon>Brassiceae</taxon>
        <taxon>Brassica</taxon>
    </lineage>
</organism>
<dbReference type="EMBL" id="QGKX02001521">
    <property type="protein sequence ID" value="KAF3511171.1"/>
    <property type="molecule type" value="Genomic_DNA"/>
</dbReference>
<feature type="compositionally biased region" description="Polar residues" evidence="1">
    <location>
        <begin position="173"/>
        <end position="192"/>
    </location>
</feature>
<sequence>MCREQIRRGDLESLGYMIMYFLQGSSIKLWALSGEVLSQDSSPRWFVWYSGVPASQQNLEDTDETCADSRYHFDHGSGSQVLGSRRHDGWTLHSHGDDEDDSDVEIAPPPTQATNLRKQSTYGTSSGRALNSKTPILQSTLDGGIGSSPKVSKSKTKTKSVQFTIRGGRKSSRPAQGNGKKNTVHAESSQPKNKIHEEQIDLEDEFEEDEMENQKEVPTGMEQLV</sequence>
<accession>A0A8S9PAF7</accession>
<feature type="region of interest" description="Disordered" evidence="1">
    <location>
        <begin position="77"/>
        <end position="225"/>
    </location>
</feature>
<reference evidence="2" key="1">
    <citation type="submission" date="2019-12" db="EMBL/GenBank/DDBJ databases">
        <title>Genome sequencing and annotation of Brassica cretica.</title>
        <authorList>
            <person name="Studholme D.J."/>
            <person name="Sarris P."/>
        </authorList>
    </citation>
    <scope>NUCLEOTIDE SEQUENCE</scope>
    <source>
        <strain evidence="2">PFS-109/04</strain>
        <tissue evidence="2">Leaf</tissue>
    </source>
</reference>
<evidence type="ECO:0000313" key="3">
    <source>
        <dbReference type="Proteomes" id="UP000712600"/>
    </source>
</evidence>
<proteinExistence type="predicted"/>
<evidence type="ECO:0000313" key="2">
    <source>
        <dbReference type="EMBL" id="KAF3511171.1"/>
    </source>
</evidence>
<dbReference type="Proteomes" id="UP000712600">
    <property type="component" value="Unassembled WGS sequence"/>
</dbReference>
<comment type="caution">
    <text evidence="2">The sequence shown here is derived from an EMBL/GenBank/DDBJ whole genome shotgun (WGS) entry which is preliminary data.</text>
</comment>
<name>A0A8S9PAF7_BRACR</name>
<evidence type="ECO:0000256" key="1">
    <source>
        <dbReference type="SAM" id="MobiDB-lite"/>
    </source>
</evidence>
<feature type="compositionally biased region" description="Polar residues" evidence="1">
    <location>
        <begin position="112"/>
        <end position="141"/>
    </location>
</feature>
<gene>
    <name evidence="2" type="ORF">F2Q69_00006295</name>
</gene>